<feature type="signal peptide" evidence="7">
    <location>
        <begin position="1"/>
        <end position="23"/>
    </location>
</feature>
<keyword evidence="10" id="KW-1185">Reference proteome</keyword>
<dbReference type="InterPro" id="IPR023827">
    <property type="entry name" value="Peptidase_S8_Asp-AS"/>
</dbReference>
<comment type="similarity">
    <text evidence="5">Belongs to the peptidase S8 family.</text>
</comment>
<reference evidence="9 10" key="1">
    <citation type="submission" date="2024-04" db="EMBL/GenBank/DDBJ databases">
        <title>Bacterial endophytes with biocontrol capabilities against important plant pathogens.</title>
        <authorList>
            <person name="Alayande K.A."/>
        </authorList>
    </citation>
    <scope>NUCLEOTIDE SEQUENCE [LARGE SCALE GENOMIC DNA]</scope>
    <source>
        <strain evidence="9 10">KV22</strain>
    </source>
</reference>
<comment type="caution">
    <text evidence="9">The sequence shown here is derived from an EMBL/GenBank/DDBJ whole genome shotgun (WGS) entry which is preliminary data.</text>
</comment>
<feature type="active site" description="Charge relay system" evidence="5">
    <location>
        <position position="92"/>
    </location>
</feature>
<dbReference type="PANTHER" id="PTHR42884:SF14">
    <property type="entry name" value="NEUROENDOCRINE CONVERTASE 1"/>
    <property type="match status" value="1"/>
</dbReference>
<dbReference type="InterPro" id="IPR015500">
    <property type="entry name" value="Peptidase_S8_subtilisin-rel"/>
</dbReference>
<dbReference type="InterPro" id="IPR034061">
    <property type="entry name" value="Peptidases_S8_Autotransporter"/>
</dbReference>
<evidence type="ECO:0000256" key="4">
    <source>
        <dbReference type="ARBA" id="ARBA00022825"/>
    </source>
</evidence>
<dbReference type="PROSITE" id="PS00136">
    <property type="entry name" value="SUBTILASE_ASP"/>
    <property type="match status" value="1"/>
</dbReference>
<accession>A0ABU9JGZ6</accession>
<feature type="region of interest" description="Disordered" evidence="6">
    <location>
        <begin position="28"/>
        <end position="64"/>
    </location>
</feature>
<dbReference type="RefSeq" id="WP_102788093.1">
    <property type="nucleotide sequence ID" value="NZ_JBBYHY010000001.1"/>
</dbReference>
<dbReference type="PROSITE" id="PS51892">
    <property type="entry name" value="SUBTILASE"/>
    <property type="match status" value="1"/>
</dbReference>
<evidence type="ECO:0000313" key="9">
    <source>
        <dbReference type="EMBL" id="MEL3952121.1"/>
    </source>
</evidence>
<dbReference type="Gene3D" id="2.40.128.130">
    <property type="entry name" value="Autotransporter beta-domain"/>
    <property type="match status" value="1"/>
</dbReference>
<organism evidence="9 10">
    <name type="scientific">Stenotrophomonas bentonitica</name>
    <dbReference type="NCBI Taxonomy" id="1450134"/>
    <lineage>
        <taxon>Bacteria</taxon>
        <taxon>Pseudomonadati</taxon>
        <taxon>Pseudomonadota</taxon>
        <taxon>Gammaproteobacteria</taxon>
        <taxon>Lysobacterales</taxon>
        <taxon>Lysobacteraceae</taxon>
        <taxon>Stenotrophomonas</taxon>
    </lineage>
</organism>
<proteinExistence type="inferred from homology"/>
<dbReference type="Pfam" id="PF00082">
    <property type="entry name" value="Peptidase_S8"/>
    <property type="match status" value="1"/>
</dbReference>
<dbReference type="Gene3D" id="3.40.50.200">
    <property type="entry name" value="Peptidase S8/S53 domain"/>
    <property type="match status" value="1"/>
</dbReference>
<keyword evidence="3 5" id="KW-0378">Hydrolase</keyword>
<dbReference type="InterPro" id="IPR036852">
    <property type="entry name" value="Peptidase_S8/S53_dom_sf"/>
</dbReference>
<feature type="domain" description="Autotransporter" evidence="8">
    <location>
        <begin position="710"/>
        <end position="980"/>
    </location>
</feature>
<dbReference type="InterPro" id="IPR005546">
    <property type="entry name" value="Autotransporte_beta"/>
</dbReference>
<dbReference type="InterPro" id="IPR022398">
    <property type="entry name" value="Peptidase_S8_His-AS"/>
</dbReference>
<dbReference type="PANTHER" id="PTHR42884">
    <property type="entry name" value="PROPROTEIN CONVERTASE SUBTILISIN/KEXIN-RELATED"/>
    <property type="match status" value="1"/>
</dbReference>
<feature type="active site" description="Charge relay system" evidence="5">
    <location>
        <position position="128"/>
    </location>
</feature>
<dbReference type="PROSITE" id="PS51208">
    <property type="entry name" value="AUTOTRANSPORTER"/>
    <property type="match status" value="1"/>
</dbReference>
<keyword evidence="1 5" id="KW-0645">Protease</keyword>
<dbReference type="SMART" id="SM00869">
    <property type="entry name" value="Autotransporter"/>
    <property type="match status" value="1"/>
</dbReference>
<evidence type="ECO:0000256" key="3">
    <source>
        <dbReference type="ARBA" id="ARBA00022801"/>
    </source>
</evidence>
<evidence type="ECO:0000256" key="1">
    <source>
        <dbReference type="ARBA" id="ARBA00022670"/>
    </source>
</evidence>
<protein>
    <submittedName>
        <fullName evidence="9">S8 family serine peptidase</fullName>
    </submittedName>
</protein>
<evidence type="ECO:0000256" key="6">
    <source>
        <dbReference type="SAM" id="MobiDB-lite"/>
    </source>
</evidence>
<feature type="compositionally biased region" description="Pro residues" evidence="6">
    <location>
        <begin position="35"/>
        <end position="64"/>
    </location>
</feature>
<evidence type="ECO:0000256" key="2">
    <source>
        <dbReference type="ARBA" id="ARBA00022729"/>
    </source>
</evidence>
<feature type="chain" id="PRO_5046120522" evidence="7">
    <location>
        <begin position="24"/>
        <end position="980"/>
    </location>
</feature>
<name>A0ABU9JGZ6_9GAMM</name>
<dbReference type="InterPro" id="IPR023828">
    <property type="entry name" value="Peptidase_S8_Ser-AS"/>
</dbReference>
<keyword evidence="2 7" id="KW-0732">Signal</keyword>
<dbReference type="Proteomes" id="UP001455088">
    <property type="component" value="Unassembled WGS sequence"/>
</dbReference>
<dbReference type="PROSITE" id="PS00138">
    <property type="entry name" value="SUBTILASE_SER"/>
    <property type="match status" value="1"/>
</dbReference>
<dbReference type="EMBL" id="JBBYHY010000001">
    <property type="protein sequence ID" value="MEL3952121.1"/>
    <property type="molecule type" value="Genomic_DNA"/>
</dbReference>
<sequence length="980" mass="101163">MKQVVIGRSALAAALALALSACGGGGSNVRGDLEPSPPPTTPPSPPPTTPPTTPPVTPPVTPPPPAVDAHLTVINARDVQFTGKGTRIGVVDSGVSRTNPAVSGRVVSSRAYIDPLVNNLNIDDVVGHGTTVASLAAGRAFGAWPGGVAPEALIVSARIIADKRPADDGTGNGNEVTGALGLAGVHQDLITDGVRIMNNSWGGLYWTNTAATAPIAAEYRPFIVGHNGLVVFATGNESRANPSSMAALPSQPGPGNTRPAADLERGWLAVTAVDTNKPDTLASYANACGVAANYCLAAPGTAVFLDPKNPGGPLLYGSGTSYAAPLVSGAAALVWEAFPTLTTDQVRQVLLGTATDLGAVGTDAVFGHGLLNVGRAVRGPGRLDWGDFHAALGTAYTVWWGGLSGAGGVVVDGGGNVVDGIDDPGMTLGGENRNAGQLRITGGATVAINDLYQSDIVVDADSYLYAWDVITNGTITNNGVMQINSNANPRIATQYNGDLYNNGILFNRDHANSTLNGNFIQSATGEFWMLLGTDPLHIGGRATLDGGLFVYGLAEGYVARREHEVLVADGGVNGQFSSLGFNAATLPLLQATVHYDPNRVYLDVEPTSVTTAAAARTSDVGTLASAARVEAAFQALDARLQPSAPSTAIVLDPDLTAAAGAIQQTPTDQALSQTLDSLSGKAHGLAAAMTFDAIDMNRRGLSARLDAAMATPGLRGAWHSALGEAGQGSFAGTGAQTQGWMMGQDLALGSSGMMGVAFGETRSNSSRDWGGDRGRDRQSQAQVYAGWNVGNGYAIGQVGVGQFTRNIDRQLLLGAGQYGVNARYGGHFSTASMESGYRFGSAVAGLTPYLGAEYARVDSDSFSEDGGFGFGLRAEGNVASRSQALAGLRAETRWGSWSLRGYAEWQQLLSSTGLDPQASFVGVEAWAPLAGLQPARSGGLFGLSVESWLSRSSRLAFGYDQRFGPRGDLRQVQLRYSAGF</sequence>
<dbReference type="PRINTS" id="PR00723">
    <property type="entry name" value="SUBTILISIN"/>
</dbReference>
<dbReference type="SUPFAM" id="SSF103515">
    <property type="entry name" value="Autotransporter"/>
    <property type="match status" value="1"/>
</dbReference>
<gene>
    <name evidence="9" type="ORF">AAE039_00910</name>
</gene>
<feature type="active site" description="Charge relay system" evidence="5">
    <location>
        <position position="321"/>
    </location>
</feature>
<evidence type="ECO:0000259" key="8">
    <source>
        <dbReference type="PROSITE" id="PS51208"/>
    </source>
</evidence>
<dbReference type="InterPro" id="IPR036709">
    <property type="entry name" value="Autotransporte_beta_dom_sf"/>
</dbReference>
<dbReference type="Pfam" id="PF03797">
    <property type="entry name" value="Autotransporter"/>
    <property type="match status" value="1"/>
</dbReference>
<evidence type="ECO:0000313" key="10">
    <source>
        <dbReference type="Proteomes" id="UP001455088"/>
    </source>
</evidence>
<dbReference type="CDD" id="cd04848">
    <property type="entry name" value="Peptidases_S8_Autotransporter_serine_protease_like"/>
    <property type="match status" value="1"/>
</dbReference>
<dbReference type="InterPro" id="IPR000209">
    <property type="entry name" value="Peptidase_S8/S53_dom"/>
</dbReference>
<dbReference type="PROSITE" id="PS51257">
    <property type="entry name" value="PROKAR_LIPOPROTEIN"/>
    <property type="match status" value="1"/>
</dbReference>
<evidence type="ECO:0000256" key="5">
    <source>
        <dbReference type="PROSITE-ProRule" id="PRU01240"/>
    </source>
</evidence>
<evidence type="ECO:0000256" key="7">
    <source>
        <dbReference type="SAM" id="SignalP"/>
    </source>
</evidence>
<dbReference type="SUPFAM" id="SSF52743">
    <property type="entry name" value="Subtilisin-like"/>
    <property type="match status" value="1"/>
</dbReference>
<dbReference type="PROSITE" id="PS00137">
    <property type="entry name" value="SUBTILASE_HIS"/>
    <property type="match status" value="1"/>
</dbReference>
<keyword evidence="4 5" id="KW-0720">Serine protease</keyword>